<dbReference type="RefSeq" id="WP_015244240.1">
    <property type="nucleotide sequence ID" value="NC_019892.1"/>
</dbReference>
<dbReference type="EMBL" id="CP003364">
    <property type="protein sequence ID" value="AGA25057.1"/>
    <property type="molecule type" value="Genomic_DNA"/>
</dbReference>
<name>L0D738_SINAD</name>
<accession>L0D738</accession>
<evidence type="ECO:0008006" key="3">
    <source>
        <dbReference type="Google" id="ProtNLM"/>
    </source>
</evidence>
<dbReference type="AlphaFoldDB" id="L0D738"/>
<dbReference type="HOGENOM" id="CLU_1843773_0_0_0"/>
<gene>
    <name evidence="1" type="ordered locus">Sinac_0642</name>
</gene>
<sequence>MGHWGVKSFENDDASDALEAGFEEVHGAVYDDLMDDRSPLTFDQVQQKLANLETLTAALAALVETVGKPFEEWDEVERLAFAGVVVRHAEVEVPIPDEARIRALDWLEHEDIDWDEATVRRLRRDKEIVLLRKAKPPES</sequence>
<protein>
    <recommendedName>
        <fullName evidence="3">DUF4259 domain-containing protein</fullName>
    </recommendedName>
</protein>
<evidence type="ECO:0000313" key="1">
    <source>
        <dbReference type="EMBL" id="AGA25057.1"/>
    </source>
</evidence>
<dbReference type="KEGG" id="saci:Sinac_0642"/>
<dbReference type="STRING" id="886293.Sinac_0642"/>
<evidence type="ECO:0000313" key="2">
    <source>
        <dbReference type="Proteomes" id="UP000010798"/>
    </source>
</evidence>
<proteinExistence type="predicted"/>
<keyword evidence="2" id="KW-1185">Reference proteome</keyword>
<reference evidence="1 2" key="1">
    <citation type="submission" date="2012-02" db="EMBL/GenBank/DDBJ databases">
        <title>Complete sequence of chromosome of Singulisphaera acidiphila DSM 18658.</title>
        <authorList>
            <consortium name="US DOE Joint Genome Institute (JGI-PGF)"/>
            <person name="Lucas S."/>
            <person name="Copeland A."/>
            <person name="Lapidus A."/>
            <person name="Glavina del Rio T."/>
            <person name="Dalin E."/>
            <person name="Tice H."/>
            <person name="Bruce D."/>
            <person name="Goodwin L."/>
            <person name="Pitluck S."/>
            <person name="Peters L."/>
            <person name="Ovchinnikova G."/>
            <person name="Chertkov O."/>
            <person name="Kyrpides N."/>
            <person name="Mavromatis K."/>
            <person name="Ivanova N."/>
            <person name="Brettin T."/>
            <person name="Detter J.C."/>
            <person name="Han C."/>
            <person name="Larimer F."/>
            <person name="Land M."/>
            <person name="Hauser L."/>
            <person name="Markowitz V."/>
            <person name="Cheng J.-F."/>
            <person name="Hugenholtz P."/>
            <person name="Woyke T."/>
            <person name="Wu D."/>
            <person name="Tindall B."/>
            <person name="Pomrenke H."/>
            <person name="Brambilla E."/>
            <person name="Klenk H.-P."/>
            <person name="Eisen J.A."/>
        </authorList>
    </citation>
    <scope>NUCLEOTIDE SEQUENCE [LARGE SCALE GENOMIC DNA]</scope>
    <source>
        <strain evidence="2">ATCC BAA-1392 / DSM 18658 / VKM B-2454 / MOB10</strain>
    </source>
</reference>
<dbReference type="eggNOG" id="ENOG50347VC">
    <property type="taxonomic scope" value="Bacteria"/>
</dbReference>
<dbReference type="Proteomes" id="UP000010798">
    <property type="component" value="Chromosome"/>
</dbReference>
<organism evidence="1 2">
    <name type="scientific">Singulisphaera acidiphila (strain ATCC BAA-1392 / DSM 18658 / VKM B-2454 / MOB10)</name>
    <dbReference type="NCBI Taxonomy" id="886293"/>
    <lineage>
        <taxon>Bacteria</taxon>
        <taxon>Pseudomonadati</taxon>
        <taxon>Planctomycetota</taxon>
        <taxon>Planctomycetia</taxon>
        <taxon>Isosphaerales</taxon>
        <taxon>Isosphaeraceae</taxon>
        <taxon>Singulisphaera</taxon>
    </lineage>
</organism>
<dbReference type="OrthoDB" id="287611at2"/>